<proteinExistence type="inferred from homology"/>
<feature type="region of interest" description="Disordered" evidence="3">
    <location>
        <begin position="1"/>
        <end position="20"/>
    </location>
</feature>
<dbReference type="Proteomes" id="UP000235672">
    <property type="component" value="Unassembled WGS sequence"/>
</dbReference>
<name>A0A2J6QBZ9_9HELO</name>
<evidence type="ECO:0000256" key="2">
    <source>
        <dbReference type="ARBA" id="ARBA00023002"/>
    </source>
</evidence>
<evidence type="ECO:0000313" key="4">
    <source>
        <dbReference type="EMBL" id="PMD23789.1"/>
    </source>
</evidence>
<comment type="similarity">
    <text evidence="1">Belongs to the short-chain dehydrogenases/reductases (SDR) family.</text>
</comment>
<dbReference type="OrthoDB" id="191139at2759"/>
<dbReference type="PANTHER" id="PTHR24320:SF33">
    <property type="entry name" value="OXIDOREDUCTASE BLI-4, MITOCHONDRIAL-RELATED"/>
    <property type="match status" value="1"/>
</dbReference>
<evidence type="ECO:0000313" key="5">
    <source>
        <dbReference type="Proteomes" id="UP000235672"/>
    </source>
</evidence>
<dbReference type="Gene3D" id="3.40.50.720">
    <property type="entry name" value="NAD(P)-binding Rossmann-like Domain"/>
    <property type="match status" value="1"/>
</dbReference>
<keyword evidence="5" id="KW-1185">Reference proteome</keyword>
<sequence length="341" mass="37102">MKSTIAENFGGPSHSLANPEHQFSLDDCPDLTGKVAIVTGGSEGIGYGCTHTLLSHNVSKVFVLSLSQEVADGATKSISEDLGAEAAQNLTWMKCDVSEWQAVAKAAEQIGSKTDRIDIMILNAGRGIMTYQLTDYGVDRHMAVNHFGHVILASHLMPIMKKTAEKGNTVRIVTLGSNAHQACPSDCGFESLEELNQDLGPNGQYGRSKLAQMLYVKYLNKHLTEGTEPKILANTVHPGFVHTKMSQDDIHEPYPILGFGMSVGMAPFKKDQWQGCVSAVFAATKTEKSGEYICPPAIPEPGSKLFQDEQLAENLMTLTKKVVKEKMYAESIGKGCPMEFY</sequence>
<dbReference type="GO" id="GO:0016491">
    <property type="term" value="F:oxidoreductase activity"/>
    <property type="evidence" value="ECO:0007669"/>
    <property type="project" value="UniProtKB-KW"/>
</dbReference>
<dbReference type="STRING" id="1745343.A0A2J6QBZ9"/>
<keyword evidence="2" id="KW-0560">Oxidoreductase</keyword>
<reference evidence="4 5" key="1">
    <citation type="submission" date="2016-05" db="EMBL/GenBank/DDBJ databases">
        <title>A degradative enzymes factory behind the ericoid mycorrhizal symbiosis.</title>
        <authorList>
            <consortium name="DOE Joint Genome Institute"/>
            <person name="Martino E."/>
            <person name="Morin E."/>
            <person name="Grelet G."/>
            <person name="Kuo A."/>
            <person name="Kohler A."/>
            <person name="Daghino S."/>
            <person name="Barry K."/>
            <person name="Choi C."/>
            <person name="Cichocki N."/>
            <person name="Clum A."/>
            <person name="Copeland A."/>
            <person name="Hainaut M."/>
            <person name="Haridas S."/>
            <person name="Labutti K."/>
            <person name="Lindquist E."/>
            <person name="Lipzen A."/>
            <person name="Khouja H.-R."/>
            <person name="Murat C."/>
            <person name="Ohm R."/>
            <person name="Olson A."/>
            <person name="Spatafora J."/>
            <person name="Veneault-Fourrey C."/>
            <person name="Henrissat B."/>
            <person name="Grigoriev I."/>
            <person name="Martin F."/>
            <person name="Perotto S."/>
        </authorList>
    </citation>
    <scope>NUCLEOTIDE SEQUENCE [LARGE SCALE GENOMIC DNA]</scope>
    <source>
        <strain evidence="4 5">UAMH 7357</strain>
    </source>
</reference>
<organism evidence="4 5">
    <name type="scientific">Hyaloscypha hepaticicola</name>
    <dbReference type="NCBI Taxonomy" id="2082293"/>
    <lineage>
        <taxon>Eukaryota</taxon>
        <taxon>Fungi</taxon>
        <taxon>Dikarya</taxon>
        <taxon>Ascomycota</taxon>
        <taxon>Pezizomycotina</taxon>
        <taxon>Leotiomycetes</taxon>
        <taxon>Helotiales</taxon>
        <taxon>Hyaloscyphaceae</taxon>
        <taxon>Hyaloscypha</taxon>
    </lineage>
</organism>
<dbReference type="AlphaFoldDB" id="A0A2J6QBZ9"/>
<dbReference type="EMBL" id="KZ613474">
    <property type="protein sequence ID" value="PMD23789.1"/>
    <property type="molecule type" value="Genomic_DNA"/>
</dbReference>
<evidence type="ECO:0000256" key="3">
    <source>
        <dbReference type="SAM" id="MobiDB-lite"/>
    </source>
</evidence>
<evidence type="ECO:0000256" key="1">
    <source>
        <dbReference type="ARBA" id="ARBA00006484"/>
    </source>
</evidence>
<accession>A0A2J6QBZ9</accession>
<dbReference type="PANTHER" id="PTHR24320">
    <property type="entry name" value="RETINOL DEHYDROGENASE"/>
    <property type="match status" value="1"/>
</dbReference>
<dbReference type="Pfam" id="PF00106">
    <property type="entry name" value="adh_short"/>
    <property type="match status" value="1"/>
</dbReference>
<gene>
    <name evidence="4" type="ORF">NA56DRAFT_568580</name>
</gene>
<dbReference type="PRINTS" id="PR00081">
    <property type="entry name" value="GDHRDH"/>
</dbReference>
<dbReference type="InterPro" id="IPR036291">
    <property type="entry name" value="NAD(P)-bd_dom_sf"/>
</dbReference>
<dbReference type="InterPro" id="IPR002347">
    <property type="entry name" value="SDR_fam"/>
</dbReference>
<protein>
    <submittedName>
        <fullName evidence="4">NAD(P)-binding protein</fullName>
    </submittedName>
</protein>
<dbReference type="SUPFAM" id="SSF51735">
    <property type="entry name" value="NAD(P)-binding Rossmann-fold domains"/>
    <property type="match status" value="1"/>
</dbReference>